<dbReference type="AlphaFoldDB" id="A0A1F8A6S2"/>
<evidence type="ECO:0000313" key="2">
    <source>
        <dbReference type="EMBL" id="OGM47397.1"/>
    </source>
</evidence>
<dbReference type="Gene3D" id="1.20.1280.50">
    <property type="match status" value="1"/>
</dbReference>
<sequence>MATARPAMHQTLSTPELLESILLQLDLRTLLTSAQRTCRTWRNLIKESPVLQRALFFMPRSGDSHGRKVPNPLLAEAFPFVFDTAMDGRVPAYRTGECLSTFRMAKYPETQAAFLRREASWRRMLVQQPPVFKLARWHSFLGAFGVYLYYEVPGDPRKTRDGLRMETLFEHIFFAPPLDLGLFEAPRMTWWGCNAADRSIVSHLESLGEFGVDADILISSCSSHGCEPPDVREEDQTGDARLGSQVWNGYHELGLRARCQEEEGWMGDVRQLPFQLDLEIDEDL</sequence>
<dbReference type="Proteomes" id="UP000179179">
    <property type="component" value="Unassembled WGS sequence"/>
</dbReference>
<dbReference type="SUPFAM" id="SSF81383">
    <property type="entry name" value="F-box domain"/>
    <property type="match status" value="1"/>
</dbReference>
<dbReference type="InterPro" id="IPR001810">
    <property type="entry name" value="F-box_dom"/>
</dbReference>
<evidence type="ECO:0000313" key="3">
    <source>
        <dbReference type="Proteomes" id="UP000179179"/>
    </source>
</evidence>
<organism evidence="2 3">
    <name type="scientific">Aspergillus bombycis</name>
    <dbReference type="NCBI Taxonomy" id="109264"/>
    <lineage>
        <taxon>Eukaryota</taxon>
        <taxon>Fungi</taxon>
        <taxon>Dikarya</taxon>
        <taxon>Ascomycota</taxon>
        <taxon>Pezizomycotina</taxon>
        <taxon>Eurotiomycetes</taxon>
        <taxon>Eurotiomycetidae</taxon>
        <taxon>Eurotiales</taxon>
        <taxon>Aspergillaceae</taxon>
        <taxon>Aspergillus</taxon>
    </lineage>
</organism>
<accession>A0A1F8A6S2</accession>
<comment type="caution">
    <text evidence="2">The sequence shown here is derived from an EMBL/GenBank/DDBJ whole genome shotgun (WGS) entry which is preliminary data.</text>
</comment>
<protein>
    <recommendedName>
        <fullName evidence="1">F-box domain-containing protein</fullName>
    </recommendedName>
</protein>
<keyword evidence="3" id="KW-1185">Reference proteome</keyword>
<name>A0A1F8A6S2_9EURO</name>
<dbReference type="OrthoDB" id="3800738at2759"/>
<reference evidence="2 3" key="1">
    <citation type="journal article" date="2016" name="Genome Biol. Evol.">
        <title>Draft genome sequence of an aflatoxigenic Aspergillus species, A. bombycis.</title>
        <authorList>
            <person name="Moore G.G."/>
            <person name="Mack B.M."/>
            <person name="Beltz S.B."/>
            <person name="Gilbert M.K."/>
        </authorList>
    </citation>
    <scope>NUCLEOTIDE SEQUENCE [LARGE SCALE GENOMIC DNA]</scope>
    <source>
        <strain evidence="3">NRRL 26010</strain>
    </source>
</reference>
<dbReference type="GeneID" id="34445973"/>
<evidence type="ECO:0000259" key="1">
    <source>
        <dbReference type="Pfam" id="PF00646"/>
    </source>
</evidence>
<dbReference type="EMBL" id="LYCR01000023">
    <property type="protein sequence ID" value="OGM47397.1"/>
    <property type="molecule type" value="Genomic_DNA"/>
</dbReference>
<proteinExistence type="predicted"/>
<dbReference type="RefSeq" id="XP_022391114.1">
    <property type="nucleotide sequence ID" value="XM_022529713.1"/>
</dbReference>
<dbReference type="Pfam" id="PF00646">
    <property type="entry name" value="F-box"/>
    <property type="match status" value="1"/>
</dbReference>
<dbReference type="STRING" id="109264.A0A1F8A6S2"/>
<feature type="domain" description="F-box" evidence="1">
    <location>
        <begin position="15"/>
        <end position="50"/>
    </location>
</feature>
<dbReference type="InterPro" id="IPR036047">
    <property type="entry name" value="F-box-like_dom_sf"/>
</dbReference>
<gene>
    <name evidence="2" type="ORF">ABOM_002583</name>
</gene>